<comment type="subcellular location">
    <subcellularLocation>
        <location evidence="1 14">Cytoplasm</location>
    </subcellularLocation>
</comment>
<feature type="domain" description="Mur ligase C-terminal" evidence="16">
    <location>
        <begin position="322"/>
        <end position="419"/>
    </location>
</feature>
<dbReference type="Gene3D" id="3.40.1190.10">
    <property type="entry name" value="Mur-like, catalytic domain"/>
    <property type="match status" value="1"/>
</dbReference>
<comment type="function">
    <text evidence="14">Cell wall formation.</text>
</comment>
<evidence type="ECO:0000256" key="9">
    <source>
        <dbReference type="ARBA" id="ARBA00022960"/>
    </source>
</evidence>
<dbReference type="Pfam" id="PF01225">
    <property type="entry name" value="Mur_ligase"/>
    <property type="match status" value="1"/>
</dbReference>
<reference evidence="18 19" key="1">
    <citation type="journal article" date="2012" name="J. Bacteriol.">
        <title>Draft Genome Sequence of Cecembia lonarensis Strain LW9T, Isolated from Lonar Lake, a Haloalkaline Lake in India.</title>
        <authorList>
            <person name="Shivaji S."/>
            <person name="Ara S."/>
            <person name="Singh A."/>
            <person name="Pinnaka A.K."/>
        </authorList>
    </citation>
    <scope>NUCLEOTIDE SEQUENCE [LARGE SCALE GENOMIC DNA]</scope>
    <source>
        <strain evidence="18 19">LW9</strain>
    </source>
</reference>
<dbReference type="InterPro" id="IPR000713">
    <property type="entry name" value="Mur_ligase_N"/>
</dbReference>
<dbReference type="UniPathway" id="UPA00219"/>
<proteinExistence type="inferred from homology"/>
<keyword evidence="6 14" id="KW-0132">Cell division</keyword>
<dbReference type="Proteomes" id="UP000004478">
    <property type="component" value="Unassembled WGS sequence"/>
</dbReference>
<dbReference type="InterPro" id="IPR050061">
    <property type="entry name" value="MurCDEF_pg_biosynth"/>
</dbReference>
<dbReference type="GO" id="GO:0008360">
    <property type="term" value="P:regulation of cell shape"/>
    <property type="evidence" value="ECO:0007669"/>
    <property type="project" value="UniProtKB-KW"/>
</dbReference>
<dbReference type="GO" id="GO:0008763">
    <property type="term" value="F:UDP-N-acetylmuramate-L-alanine ligase activity"/>
    <property type="evidence" value="ECO:0007669"/>
    <property type="project" value="UniProtKB-UniRule"/>
</dbReference>
<keyword evidence="11 14" id="KW-0131">Cell cycle</keyword>
<name>K1L8R5_CECL9</name>
<comment type="catalytic activity">
    <reaction evidence="13 14">
        <text>UDP-N-acetyl-alpha-D-muramate + L-alanine + ATP = UDP-N-acetyl-alpha-D-muramoyl-L-alanine + ADP + phosphate + H(+)</text>
        <dbReference type="Rhea" id="RHEA:23372"/>
        <dbReference type="ChEBI" id="CHEBI:15378"/>
        <dbReference type="ChEBI" id="CHEBI:30616"/>
        <dbReference type="ChEBI" id="CHEBI:43474"/>
        <dbReference type="ChEBI" id="CHEBI:57972"/>
        <dbReference type="ChEBI" id="CHEBI:70757"/>
        <dbReference type="ChEBI" id="CHEBI:83898"/>
        <dbReference type="ChEBI" id="CHEBI:456216"/>
        <dbReference type="EC" id="6.3.2.8"/>
    </reaction>
</comment>
<dbReference type="InterPro" id="IPR004101">
    <property type="entry name" value="Mur_ligase_C"/>
</dbReference>
<evidence type="ECO:0000256" key="11">
    <source>
        <dbReference type="ARBA" id="ARBA00023306"/>
    </source>
</evidence>
<dbReference type="AlphaFoldDB" id="K1L8R5"/>
<evidence type="ECO:0000313" key="18">
    <source>
        <dbReference type="EMBL" id="EKB51066.1"/>
    </source>
</evidence>
<gene>
    <name evidence="14 18" type="primary">murC</name>
    <name evidence="18" type="ORF">B879_00357</name>
</gene>
<dbReference type="SUPFAM" id="SSF53244">
    <property type="entry name" value="MurD-like peptide ligases, peptide-binding domain"/>
    <property type="match status" value="1"/>
</dbReference>
<dbReference type="GO" id="GO:0071555">
    <property type="term" value="P:cell wall organization"/>
    <property type="evidence" value="ECO:0007669"/>
    <property type="project" value="UniProtKB-KW"/>
</dbReference>
<evidence type="ECO:0000256" key="14">
    <source>
        <dbReference type="HAMAP-Rule" id="MF_00046"/>
    </source>
</evidence>
<evidence type="ECO:0000256" key="1">
    <source>
        <dbReference type="ARBA" id="ARBA00004496"/>
    </source>
</evidence>
<keyword evidence="9 14" id="KW-0133">Cell shape</keyword>
<organism evidence="18 19">
    <name type="scientific">Cecembia lonarensis (strain CCUG 58316 / KCTC 22772 / LW9)</name>
    <dbReference type="NCBI Taxonomy" id="1225176"/>
    <lineage>
        <taxon>Bacteria</taxon>
        <taxon>Pseudomonadati</taxon>
        <taxon>Bacteroidota</taxon>
        <taxon>Cytophagia</taxon>
        <taxon>Cytophagales</taxon>
        <taxon>Cyclobacteriaceae</taxon>
        <taxon>Cecembia</taxon>
    </lineage>
</organism>
<feature type="binding site" evidence="14">
    <location>
        <begin position="120"/>
        <end position="126"/>
    </location>
    <ligand>
        <name>ATP</name>
        <dbReference type="ChEBI" id="CHEBI:30616"/>
    </ligand>
</feature>
<keyword evidence="7 14" id="KW-0547">Nucleotide-binding</keyword>
<dbReference type="SUPFAM" id="SSF53623">
    <property type="entry name" value="MurD-like peptide ligases, catalytic domain"/>
    <property type="match status" value="1"/>
</dbReference>
<evidence type="ECO:0000256" key="3">
    <source>
        <dbReference type="ARBA" id="ARBA00012211"/>
    </source>
</evidence>
<dbReference type="InterPro" id="IPR036615">
    <property type="entry name" value="Mur_ligase_C_dom_sf"/>
</dbReference>
<dbReference type="NCBIfam" id="TIGR01082">
    <property type="entry name" value="murC"/>
    <property type="match status" value="1"/>
</dbReference>
<dbReference type="SUPFAM" id="SSF51984">
    <property type="entry name" value="MurCD N-terminal domain"/>
    <property type="match status" value="1"/>
</dbReference>
<keyword evidence="12 14" id="KW-0961">Cell wall biogenesis/degradation</keyword>
<dbReference type="OrthoDB" id="9804126at2"/>
<comment type="similarity">
    <text evidence="14">Belongs to the MurCDEF family.</text>
</comment>
<dbReference type="EMBL" id="AMGM01000003">
    <property type="protein sequence ID" value="EKB51066.1"/>
    <property type="molecule type" value="Genomic_DNA"/>
</dbReference>
<evidence type="ECO:0000259" key="16">
    <source>
        <dbReference type="Pfam" id="PF02875"/>
    </source>
</evidence>
<evidence type="ECO:0000256" key="4">
    <source>
        <dbReference type="ARBA" id="ARBA00022490"/>
    </source>
</evidence>
<dbReference type="PATRIC" id="fig|1225176.3.peg.377"/>
<keyword evidence="5 14" id="KW-0436">Ligase</keyword>
<evidence type="ECO:0000259" key="15">
    <source>
        <dbReference type="Pfam" id="PF01225"/>
    </source>
</evidence>
<comment type="caution">
    <text evidence="18">The sequence shown here is derived from an EMBL/GenBank/DDBJ whole genome shotgun (WGS) entry which is preliminary data.</text>
</comment>
<evidence type="ECO:0000256" key="6">
    <source>
        <dbReference type="ARBA" id="ARBA00022618"/>
    </source>
</evidence>
<feature type="domain" description="Mur ligase central" evidence="17">
    <location>
        <begin position="118"/>
        <end position="300"/>
    </location>
</feature>
<dbReference type="PANTHER" id="PTHR43445:SF3">
    <property type="entry name" value="UDP-N-ACETYLMURAMATE--L-ALANINE LIGASE"/>
    <property type="match status" value="1"/>
</dbReference>
<evidence type="ECO:0000256" key="12">
    <source>
        <dbReference type="ARBA" id="ARBA00023316"/>
    </source>
</evidence>
<dbReference type="GO" id="GO:0005524">
    <property type="term" value="F:ATP binding"/>
    <property type="evidence" value="ECO:0007669"/>
    <property type="project" value="UniProtKB-UniRule"/>
</dbReference>
<dbReference type="HAMAP" id="MF_00046">
    <property type="entry name" value="MurC"/>
    <property type="match status" value="1"/>
</dbReference>
<evidence type="ECO:0000313" key="19">
    <source>
        <dbReference type="Proteomes" id="UP000004478"/>
    </source>
</evidence>
<dbReference type="RefSeq" id="WP_009183406.1">
    <property type="nucleotide sequence ID" value="NZ_AMGM01000003.1"/>
</dbReference>
<evidence type="ECO:0000256" key="2">
    <source>
        <dbReference type="ARBA" id="ARBA00004752"/>
    </source>
</evidence>
<keyword evidence="19" id="KW-1185">Reference proteome</keyword>
<feature type="domain" description="Mur ligase N-terminal catalytic" evidence="15">
    <location>
        <begin position="9"/>
        <end position="110"/>
    </location>
</feature>
<dbReference type="GO" id="GO:0051301">
    <property type="term" value="P:cell division"/>
    <property type="evidence" value="ECO:0007669"/>
    <property type="project" value="UniProtKB-KW"/>
</dbReference>
<protein>
    <recommendedName>
        <fullName evidence="3 14">UDP-N-acetylmuramate--L-alanine ligase</fullName>
        <ecNumber evidence="3 14">6.3.2.8</ecNumber>
    </recommendedName>
    <alternativeName>
        <fullName evidence="14">UDP-N-acetylmuramoyl-L-alanine synthetase</fullName>
    </alternativeName>
</protein>
<keyword evidence="4 14" id="KW-0963">Cytoplasm</keyword>
<dbReference type="GO" id="GO:0009252">
    <property type="term" value="P:peptidoglycan biosynthetic process"/>
    <property type="evidence" value="ECO:0007669"/>
    <property type="project" value="UniProtKB-UniRule"/>
</dbReference>
<dbReference type="InterPro" id="IPR005758">
    <property type="entry name" value="UDP-N-AcMur_Ala_ligase_MurC"/>
</dbReference>
<dbReference type="PANTHER" id="PTHR43445">
    <property type="entry name" value="UDP-N-ACETYLMURAMATE--L-ALANINE LIGASE-RELATED"/>
    <property type="match status" value="1"/>
</dbReference>
<dbReference type="InterPro" id="IPR013221">
    <property type="entry name" value="Mur_ligase_cen"/>
</dbReference>
<evidence type="ECO:0000256" key="10">
    <source>
        <dbReference type="ARBA" id="ARBA00022984"/>
    </source>
</evidence>
<dbReference type="Gene3D" id="3.40.50.720">
    <property type="entry name" value="NAD(P)-binding Rossmann-like Domain"/>
    <property type="match status" value="1"/>
</dbReference>
<keyword evidence="10 14" id="KW-0573">Peptidoglycan synthesis</keyword>
<dbReference type="Pfam" id="PF02875">
    <property type="entry name" value="Mur_ligase_C"/>
    <property type="match status" value="1"/>
</dbReference>
<accession>K1L8R5</accession>
<comment type="pathway">
    <text evidence="2 14">Cell wall biogenesis; peptidoglycan biosynthesis.</text>
</comment>
<evidence type="ECO:0000256" key="13">
    <source>
        <dbReference type="ARBA" id="ARBA00047833"/>
    </source>
</evidence>
<dbReference type="GO" id="GO:0005737">
    <property type="term" value="C:cytoplasm"/>
    <property type="evidence" value="ECO:0007669"/>
    <property type="project" value="UniProtKB-SubCell"/>
</dbReference>
<dbReference type="Gene3D" id="3.90.190.20">
    <property type="entry name" value="Mur ligase, C-terminal domain"/>
    <property type="match status" value="1"/>
</dbReference>
<sequence length="467" mass="51689">MNLNSLHSVHFLGIGGIGMSALARWFNHIGVKVSGYDRTPSPLTAALESEGMEISYVDQVATVPTRILDSSSDCLIIWTPAMPKDSVQLNYFRKHAYNLKKRAEVLGLITSGMPSIAVAGTHGKTTTSSMIAHLLKSGGKNIAAFLGGVTQNYNSNLILHDEEGMEARVVVEADEFDRSFLHLHPNVAVLTSADPDHLDIYGDDAHMMEGFRAFVALLPENGCLYIQHKAFEKLGLAESNPWKVKQYGVDKGDIRAENVQALPGIFRFDFLGDGHKIIGLSLRMPGFHNVENALAAIAIALDEGLSEEQIREGLSSYRGVKRRFEIWVQEEDRVFIDDYAHHPEEIRAFLTSVKAMYPDKKLTAVFQPHLFTRTRDFAEGFSESLSLADEVVLLDIYPARELPIEGVSASMLLDGIRSPQKSLQTKEGLLDYLGSTEIEVLVTIGAGDIDRLVEPLANWMKTHENQV</sequence>
<evidence type="ECO:0000256" key="8">
    <source>
        <dbReference type="ARBA" id="ARBA00022840"/>
    </source>
</evidence>
<dbReference type="Pfam" id="PF08245">
    <property type="entry name" value="Mur_ligase_M"/>
    <property type="match status" value="1"/>
</dbReference>
<dbReference type="EC" id="6.3.2.8" evidence="3 14"/>
<keyword evidence="8 14" id="KW-0067">ATP-binding</keyword>
<evidence type="ECO:0000256" key="5">
    <source>
        <dbReference type="ARBA" id="ARBA00022598"/>
    </source>
</evidence>
<evidence type="ECO:0000259" key="17">
    <source>
        <dbReference type="Pfam" id="PF08245"/>
    </source>
</evidence>
<evidence type="ECO:0000256" key="7">
    <source>
        <dbReference type="ARBA" id="ARBA00022741"/>
    </source>
</evidence>
<dbReference type="InterPro" id="IPR036565">
    <property type="entry name" value="Mur-like_cat_sf"/>
</dbReference>